<keyword evidence="10" id="KW-1185">Reference proteome</keyword>
<keyword evidence="6 7" id="KW-0472">Membrane</keyword>
<evidence type="ECO:0000256" key="3">
    <source>
        <dbReference type="ARBA" id="ARBA00022448"/>
    </source>
</evidence>
<keyword evidence="3" id="KW-0813">Transport</keyword>
<comment type="similarity">
    <text evidence="2">Belongs to the major facilitator superfamily. Folate-biopterin transporter (TC 2.A.71) family.</text>
</comment>
<dbReference type="AlphaFoldDB" id="A0A485K9Z5"/>
<dbReference type="OrthoDB" id="71231at2759"/>
<evidence type="ECO:0000313" key="9">
    <source>
        <dbReference type="EMBL" id="VFT80734.1"/>
    </source>
</evidence>
<gene>
    <name evidence="9" type="primary">Aste57867_3572</name>
    <name evidence="8" type="ORF">As57867_003561</name>
    <name evidence="9" type="ORF">ASTE57867_3572</name>
</gene>
<evidence type="ECO:0000256" key="1">
    <source>
        <dbReference type="ARBA" id="ARBA00004141"/>
    </source>
</evidence>
<dbReference type="Pfam" id="PF03092">
    <property type="entry name" value="BT1"/>
    <property type="match status" value="1"/>
</dbReference>
<organism evidence="9 10">
    <name type="scientific">Aphanomyces stellatus</name>
    <dbReference type="NCBI Taxonomy" id="120398"/>
    <lineage>
        <taxon>Eukaryota</taxon>
        <taxon>Sar</taxon>
        <taxon>Stramenopiles</taxon>
        <taxon>Oomycota</taxon>
        <taxon>Saprolegniomycetes</taxon>
        <taxon>Saprolegniales</taxon>
        <taxon>Verrucalvaceae</taxon>
        <taxon>Aphanomyces</taxon>
    </lineage>
</organism>
<dbReference type="PANTHER" id="PTHR31585:SF5">
    <property type="entry name" value="RNA-BINDING S4 DOMAIN-CONTAINING PROTEIN"/>
    <property type="match status" value="1"/>
</dbReference>
<name>A0A485K9Z5_9STRA</name>
<dbReference type="EMBL" id="VJMH01000634">
    <property type="protein sequence ID" value="KAF0715092.1"/>
    <property type="molecule type" value="Genomic_DNA"/>
</dbReference>
<comment type="subcellular location">
    <subcellularLocation>
        <location evidence="1">Membrane</location>
        <topology evidence="1">Multi-pass membrane protein</topology>
    </subcellularLocation>
</comment>
<feature type="transmembrane region" description="Helical" evidence="7">
    <location>
        <begin position="494"/>
        <end position="514"/>
    </location>
</feature>
<dbReference type="GO" id="GO:0016020">
    <property type="term" value="C:membrane"/>
    <property type="evidence" value="ECO:0007669"/>
    <property type="project" value="UniProtKB-SubCell"/>
</dbReference>
<feature type="transmembrane region" description="Helical" evidence="7">
    <location>
        <begin position="534"/>
        <end position="556"/>
    </location>
</feature>
<evidence type="ECO:0000313" key="8">
    <source>
        <dbReference type="EMBL" id="KAF0715092.1"/>
    </source>
</evidence>
<dbReference type="Gene3D" id="1.20.1250.20">
    <property type="entry name" value="MFS general substrate transporter like domains"/>
    <property type="match status" value="1"/>
</dbReference>
<dbReference type="InterPro" id="IPR036259">
    <property type="entry name" value="MFS_trans_sf"/>
</dbReference>
<feature type="transmembrane region" description="Helical" evidence="7">
    <location>
        <begin position="197"/>
        <end position="220"/>
    </location>
</feature>
<evidence type="ECO:0000256" key="2">
    <source>
        <dbReference type="ARBA" id="ARBA00007015"/>
    </source>
</evidence>
<keyword evidence="4 7" id="KW-0812">Transmembrane</keyword>
<keyword evidence="5 7" id="KW-1133">Transmembrane helix</keyword>
<dbReference type="InterPro" id="IPR039309">
    <property type="entry name" value="BT1"/>
</dbReference>
<evidence type="ECO:0000256" key="5">
    <source>
        <dbReference type="ARBA" id="ARBA00022989"/>
    </source>
</evidence>
<dbReference type="Proteomes" id="UP000332933">
    <property type="component" value="Unassembled WGS sequence"/>
</dbReference>
<sequence>MQQQQAGADRLDLQERLSYIHSATAAKEGDDGADGAFNEVKTPGELEDGALVEGGALPLFSREAFALYAQYAAIGVIYGMLPGLNYPIFNVYLNMEGYQTASYGVLVNLGWSYKVFFGMLSDCFPIMGYRRKAWMLIGWSVAFACLAVMAFSDLGDPFCDRANEKYAKYCGKPLEKVPQAAKDAAFNLEAPDVGAKFIMLSMFTSFGYVTAACASDAMVVQYAQREPAAIRGRVQTAIYTVRTIFSMVASAIIAFGLNGANYNGSFSVAMGPNVPYMICLFPCVLVMLTTIFVLVEVKKPAIPIGVWWIGFWELLQKRVMWQICAFRFINNVFNGIGATAGSPIQTYWAEVETLNDSLSGVIGKAIFAVILAAVGKWGLHWNWRWIIALGSIGVILVDGFVMFMTIWDVVRNQWFFTGVGLADNIPDGVRFIVGTYCAVEVADPGNEGATYGLITTMNNLASPMASILYKFIDSYFLVTNNDIKTDTHEVRMDATYVYVISYCSKLFALVWLFMLPPQRAQVQELKKKGGKSKLAGVILVVLFFGVLSVAMTSNFMSIYPSTKCYRIAGGNGKLDTRTGKCPRPAPRK</sequence>
<evidence type="ECO:0000256" key="6">
    <source>
        <dbReference type="ARBA" id="ARBA00023136"/>
    </source>
</evidence>
<feature type="transmembrane region" description="Helical" evidence="7">
    <location>
        <begin position="64"/>
        <end position="81"/>
    </location>
</feature>
<feature type="transmembrane region" description="Helical" evidence="7">
    <location>
        <begin position="361"/>
        <end position="379"/>
    </location>
</feature>
<evidence type="ECO:0000256" key="4">
    <source>
        <dbReference type="ARBA" id="ARBA00022692"/>
    </source>
</evidence>
<dbReference type="SUPFAM" id="SSF103473">
    <property type="entry name" value="MFS general substrate transporter"/>
    <property type="match status" value="1"/>
</dbReference>
<accession>A0A485K9Z5</accession>
<reference evidence="8" key="2">
    <citation type="submission" date="2019-06" db="EMBL/GenBank/DDBJ databases">
        <title>Genomics analysis of Aphanomyces spp. identifies a new class of oomycete effector associated with host adaptation.</title>
        <authorList>
            <person name="Gaulin E."/>
        </authorList>
    </citation>
    <scope>NUCLEOTIDE SEQUENCE</scope>
    <source>
        <strain evidence="8">CBS 578.67</strain>
    </source>
</reference>
<feature type="transmembrane region" description="Helical" evidence="7">
    <location>
        <begin position="274"/>
        <end position="295"/>
    </location>
</feature>
<feature type="transmembrane region" description="Helical" evidence="7">
    <location>
        <begin position="385"/>
        <end position="407"/>
    </location>
</feature>
<dbReference type="EMBL" id="CAADRA010000634">
    <property type="protein sequence ID" value="VFT80734.1"/>
    <property type="molecule type" value="Genomic_DNA"/>
</dbReference>
<dbReference type="PANTHER" id="PTHR31585">
    <property type="entry name" value="FOLATE-BIOPTERIN TRANSPORTER 1, CHLOROPLASTIC"/>
    <property type="match status" value="1"/>
</dbReference>
<evidence type="ECO:0000256" key="7">
    <source>
        <dbReference type="SAM" id="Phobius"/>
    </source>
</evidence>
<reference evidence="9 10" key="1">
    <citation type="submission" date="2019-03" db="EMBL/GenBank/DDBJ databases">
        <authorList>
            <person name="Gaulin E."/>
            <person name="Dumas B."/>
        </authorList>
    </citation>
    <scope>NUCLEOTIDE SEQUENCE [LARGE SCALE GENOMIC DNA]</scope>
    <source>
        <strain evidence="9">CBS 568.67</strain>
    </source>
</reference>
<evidence type="ECO:0000313" key="10">
    <source>
        <dbReference type="Proteomes" id="UP000332933"/>
    </source>
</evidence>
<feature type="transmembrane region" description="Helical" evidence="7">
    <location>
        <begin position="241"/>
        <end position="262"/>
    </location>
</feature>
<feature type="transmembrane region" description="Helical" evidence="7">
    <location>
        <begin position="133"/>
        <end position="151"/>
    </location>
</feature>
<proteinExistence type="inferred from homology"/>
<protein>
    <submittedName>
        <fullName evidence="9">Aste57867_3572 protein</fullName>
    </submittedName>
</protein>
<feature type="transmembrane region" description="Helical" evidence="7">
    <location>
        <begin position="101"/>
        <end position="121"/>
    </location>
</feature>